<protein>
    <submittedName>
        <fullName evidence="2">Histidine kinase</fullName>
    </submittedName>
</protein>
<proteinExistence type="predicted"/>
<evidence type="ECO:0000313" key="2">
    <source>
        <dbReference type="EMBL" id="SDG87056.1"/>
    </source>
</evidence>
<dbReference type="STRING" id="470826.SAMN04488027_10998"/>
<dbReference type="AlphaFoldDB" id="A0A1G7XSJ0"/>
<feature type="domain" description="Signal transduction histidine kinase subgroup 2 dimerisation and phosphoacceptor" evidence="1">
    <location>
        <begin position="21"/>
        <end position="88"/>
    </location>
</feature>
<organism evidence="2 3">
    <name type="scientific">Psychroflexus sediminis</name>
    <dbReference type="NCBI Taxonomy" id="470826"/>
    <lineage>
        <taxon>Bacteria</taxon>
        <taxon>Pseudomonadati</taxon>
        <taxon>Bacteroidota</taxon>
        <taxon>Flavobacteriia</taxon>
        <taxon>Flavobacteriales</taxon>
        <taxon>Flavobacteriaceae</taxon>
        <taxon>Psychroflexus</taxon>
    </lineage>
</organism>
<sequence length="200" mass="24133">MSSEIQEGQDQLREVLGKTLHRFKNNLQTQLSLMNIQTSTNRSYFDDKKVIVDRVFALTHIYDLYYRSNKDEYFPKDSRISLQSFLLQFFQYIKSSTTKIDYELHDMSEINVELDDLLLLSYIIIEINDFRKSLDDNLLLEIEHKEKKVHLKFSFSSIEDHQKFHELFKDQYKIFDLMVMQLKGKFDYKKKFVRLSFPIL</sequence>
<evidence type="ECO:0000313" key="3">
    <source>
        <dbReference type="Proteomes" id="UP000199296"/>
    </source>
</evidence>
<accession>A0A1G7XSJ0</accession>
<dbReference type="OrthoDB" id="1421999at2"/>
<gene>
    <name evidence="2" type="ORF">SAMN04488027_10998</name>
</gene>
<name>A0A1G7XSJ0_9FLAO</name>
<dbReference type="Pfam" id="PF07568">
    <property type="entry name" value="HisKA_2"/>
    <property type="match status" value="1"/>
</dbReference>
<keyword evidence="2" id="KW-0808">Transferase</keyword>
<dbReference type="GO" id="GO:0016301">
    <property type="term" value="F:kinase activity"/>
    <property type="evidence" value="ECO:0007669"/>
    <property type="project" value="UniProtKB-KW"/>
</dbReference>
<dbReference type="EMBL" id="FNCW01000009">
    <property type="protein sequence ID" value="SDG87056.1"/>
    <property type="molecule type" value="Genomic_DNA"/>
</dbReference>
<dbReference type="Proteomes" id="UP000199296">
    <property type="component" value="Unassembled WGS sequence"/>
</dbReference>
<keyword evidence="3" id="KW-1185">Reference proteome</keyword>
<keyword evidence="2" id="KW-0418">Kinase</keyword>
<reference evidence="2 3" key="1">
    <citation type="submission" date="2016-10" db="EMBL/GenBank/DDBJ databases">
        <authorList>
            <person name="de Groot N.N."/>
        </authorList>
    </citation>
    <scope>NUCLEOTIDE SEQUENCE [LARGE SCALE GENOMIC DNA]</scope>
    <source>
        <strain evidence="2 3">DSM 19803</strain>
    </source>
</reference>
<dbReference type="RefSeq" id="WP_093368312.1">
    <property type="nucleotide sequence ID" value="NZ_FNCW01000009.1"/>
</dbReference>
<evidence type="ECO:0000259" key="1">
    <source>
        <dbReference type="Pfam" id="PF07568"/>
    </source>
</evidence>
<dbReference type="InterPro" id="IPR011495">
    <property type="entry name" value="Sig_transdc_His_kin_sub2_dim/P"/>
</dbReference>